<dbReference type="GO" id="GO:0005737">
    <property type="term" value="C:cytoplasm"/>
    <property type="evidence" value="ECO:0007669"/>
    <property type="project" value="UniProtKB-SubCell"/>
</dbReference>
<comment type="function">
    <text evidence="6">Catalyzes the 2'-O-methylation of the ribose of cytidine 1402 (C1402) in 16S rRNA.</text>
</comment>
<protein>
    <recommendedName>
        <fullName evidence="6">Ribosomal RNA small subunit methyltransferase I</fullName>
        <ecNumber evidence="6">2.1.1.198</ecNumber>
    </recommendedName>
    <alternativeName>
        <fullName evidence="6">16S rRNA 2'-O-ribose C1402 methyltransferase</fullName>
    </alternativeName>
    <alternativeName>
        <fullName evidence="6">rRNA (cytidine-2'-O-)-methyltransferase RsmI</fullName>
    </alternativeName>
</protein>
<dbReference type="GO" id="GO:0070677">
    <property type="term" value="F:rRNA (cytosine-2'-O-)-methyltransferase activity"/>
    <property type="evidence" value="ECO:0007669"/>
    <property type="project" value="UniProtKB-UniRule"/>
</dbReference>
<dbReference type="Gene3D" id="3.30.950.10">
    <property type="entry name" value="Methyltransferase, Cobalt-precorrin-4 Transmethylase, Domain 2"/>
    <property type="match status" value="1"/>
</dbReference>
<organism evidence="8 9">
    <name type="scientific">Candidatus Berkelbacteria bacterium CG10_big_fil_rev_8_21_14_0_10_43_14</name>
    <dbReference type="NCBI Taxonomy" id="1974515"/>
    <lineage>
        <taxon>Bacteria</taxon>
        <taxon>Candidatus Berkelbacteria</taxon>
    </lineage>
</organism>
<dbReference type="InterPro" id="IPR035996">
    <property type="entry name" value="4pyrrol_Methylase_sf"/>
</dbReference>
<accession>A0A2M6R7W9</accession>
<evidence type="ECO:0000313" key="9">
    <source>
        <dbReference type="Proteomes" id="UP000231162"/>
    </source>
</evidence>
<evidence type="ECO:0000256" key="4">
    <source>
        <dbReference type="ARBA" id="ARBA00022679"/>
    </source>
</evidence>
<dbReference type="PIRSF" id="PIRSF005917">
    <property type="entry name" value="MTase_YraL"/>
    <property type="match status" value="1"/>
</dbReference>
<dbReference type="EC" id="2.1.1.198" evidence="6"/>
<evidence type="ECO:0000256" key="6">
    <source>
        <dbReference type="HAMAP-Rule" id="MF_01877"/>
    </source>
</evidence>
<evidence type="ECO:0000256" key="2">
    <source>
        <dbReference type="ARBA" id="ARBA00022552"/>
    </source>
</evidence>
<dbReference type="SUPFAM" id="SSF53790">
    <property type="entry name" value="Tetrapyrrole methylase"/>
    <property type="match status" value="1"/>
</dbReference>
<keyword evidence="1 6" id="KW-0963">Cytoplasm</keyword>
<keyword evidence="2 6" id="KW-0698">rRNA processing</keyword>
<evidence type="ECO:0000256" key="5">
    <source>
        <dbReference type="ARBA" id="ARBA00022691"/>
    </source>
</evidence>
<dbReference type="CDD" id="cd11648">
    <property type="entry name" value="RsmI"/>
    <property type="match status" value="1"/>
</dbReference>
<dbReference type="NCBIfam" id="TIGR00096">
    <property type="entry name" value="16S rRNA (cytidine(1402)-2'-O)-methyltransferase"/>
    <property type="match status" value="1"/>
</dbReference>
<keyword evidence="4 6" id="KW-0808">Transferase</keyword>
<name>A0A2M6R7W9_9BACT</name>
<comment type="subcellular location">
    <subcellularLocation>
        <location evidence="6">Cytoplasm</location>
    </subcellularLocation>
</comment>
<comment type="caution">
    <text evidence="8">The sequence shown here is derived from an EMBL/GenBank/DDBJ whole genome shotgun (WGS) entry which is preliminary data.</text>
</comment>
<dbReference type="PANTHER" id="PTHR46111:SF1">
    <property type="entry name" value="RIBOSOMAL RNA SMALL SUBUNIT METHYLTRANSFERASE I"/>
    <property type="match status" value="1"/>
</dbReference>
<dbReference type="Gene3D" id="3.40.1010.10">
    <property type="entry name" value="Cobalt-precorrin-4 Transmethylase, Domain 1"/>
    <property type="match status" value="1"/>
</dbReference>
<dbReference type="Pfam" id="PF00590">
    <property type="entry name" value="TP_methylase"/>
    <property type="match status" value="1"/>
</dbReference>
<evidence type="ECO:0000259" key="7">
    <source>
        <dbReference type="Pfam" id="PF00590"/>
    </source>
</evidence>
<proteinExistence type="inferred from homology"/>
<keyword evidence="5 6" id="KW-0949">S-adenosyl-L-methionine</keyword>
<evidence type="ECO:0000256" key="1">
    <source>
        <dbReference type="ARBA" id="ARBA00022490"/>
    </source>
</evidence>
<dbReference type="AlphaFoldDB" id="A0A2M6R7W9"/>
<sequence length="251" mass="27390">MLYIVATPLGNLADITYRAVQILGSVDYIVAEDSRRTGLLTHHYSIHCQLITLHEHSKDDKIDWFIGELKSGKHAALVTDAGTPGIADPGGRVVEKAVAAGIDVSPIPGPSSLAAILSVTGWLNEPVLFLGYLPKKKGRKTLLGKLKGESIKDTTKVKIAKSERRDLLGSGDRLSRGGGGVVWKTLVFFESPHRINKTLQELNQYLGADCRVVIGRELTKQFEEIIRGTLGELSERKCVEKGEFVVAIHTN</sequence>
<dbReference type="InterPro" id="IPR008189">
    <property type="entry name" value="rRNA_ssu_MeTfrase_I"/>
</dbReference>
<dbReference type="EMBL" id="PEZX01000047">
    <property type="protein sequence ID" value="PIS06597.1"/>
    <property type="molecule type" value="Genomic_DNA"/>
</dbReference>
<reference evidence="9" key="1">
    <citation type="submission" date="2017-09" db="EMBL/GenBank/DDBJ databases">
        <title>Depth-based differentiation of microbial function through sediment-hosted aquifers and enrichment of novel symbionts in the deep terrestrial subsurface.</title>
        <authorList>
            <person name="Probst A.J."/>
            <person name="Ladd B."/>
            <person name="Jarett J.K."/>
            <person name="Geller-Mcgrath D.E."/>
            <person name="Sieber C.M.K."/>
            <person name="Emerson J.B."/>
            <person name="Anantharaman K."/>
            <person name="Thomas B.C."/>
            <person name="Malmstrom R."/>
            <person name="Stieglmeier M."/>
            <person name="Klingl A."/>
            <person name="Woyke T."/>
            <person name="Ryan C.M."/>
            <person name="Banfield J.F."/>
        </authorList>
    </citation>
    <scope>NUCLEOTIDE SEQUENCE [LARGE SCALE GENOMIC DNA]</scope>
</reference>
<feature type="domain" description="Tetrapyrrole methylase" evidence="7">
    <location>
        <begin position="1"/>
        <end position="233"/>
    </location>
</feature>
<dbReference type="Proteomes" id="UP000231162">
    <property type="component" value="Unassembled WGS sequence"/>
</dbReference>
<comment type="similarity">
    <text evidence="6">Belongs to the methyltransferase superfamily. RsmI family.</text>
</comment>
<dbReference type="InterPro" id="IPR014776">
    <property type="entry name" value="4pyrrole_Mease_sub2"/>
</dbReference>
<dbReference type="InterPro" id="IPR000878">
    <property type="entry name" value="4pyrrol_Mease"/>
</dbReference>
<comment type="catalytic activity">
    <reaction evidence="6">
        <text>cytidine(1402) in 16S rRNA + S-adenosyl-L-methionine = 2'-O-methylcytidine(1402) in 16S rRNA + S-adenosyl-L-homocysteine + H(+)</text>
        <dbReference type="Rhea" id="RHEA:42924"/>
        <dbReference type="Rhea" id="RHEA-COMP:10285"/>
        <dbReference type="Rhea" id="RHEA-COMP:10286"/>
        <dbReference type="ChEBI" id="CHEBI:15378"/>
        <dbReference type="ChEBI" id="CHEBI:57856"/>
        <dbReference type="ChEBI" id="CHEBI:59789"/>
        <dbReference type="ChEBI" id="CHEBI:74495"/>
        <dbReference type="ChEBI" id="CHEBI:82748"/>
        <dbReference type="EC" id="2.1.1.198"/>
    </reaction>
</comment>
<keyword evidence="3 6" id="KW-0489">Methyltransferase</keyword>
<dbReference type="InterPro" id="IPR014777">
    <property type="entry name" value="4pyrrole_Mease_sub1"/>
</dbReference>
<gene>
    <name evidence="6 8" type="primary">rsmI</name>
    <name evidence="8" type="ORF">COT79_03810</name>
</gene>
<evidence type="ECO:0000256" key="3">
    <source>
        <dbReference type="ARBA" id="ARBA00022603"/>
    </source>
</evidence>
<evidence type="ECO:0000313" key="8">
    <source>
        <dbReference type="EMBL" id="PIS06597.1"/>
    </source>
</evidence>
<dbReference type="PANTHER" id="PTHR46111">
    <property type="entry name" value="RIBOSOMAL RNA SMALL SUBUNIT METHYLTRANSFERASE I"/>
    <property type="match status" value="1"/>
</dbReference>
<dbReference type="HAMAP" id="MF_01877">
    <property type="entry name" value="16SrRNA_methyltr_I"/>
    <property type="match status" value="1"/>
</dbReference>